<dbReference type="FunFam" id="2.40.240.10:FF:000026">
    <property type="entry name" value="50S ribosomal protein L25"/>
    <property type="match status" value="1"/>
</dbReference>
<evidence type="ECO:0000256" key="5">
    <source>
        <dbReference type="HAMAP-Rule" id="MF_01334"/>
    </source>
</evidence>
<dbReference type="Proteomes" id="UP000189935">
    <property type="component" value="Chromosome I"/>
</dbReference>
<feature type="region of interest" description="Disordered" evidence="6">
    <location>
        <begin position="1"/>
        <end position="25"/>
    </location>
</feature>
<dbReference type="InterPro" id="IPR020056">
    <property type="entry name" value="Rbsml_bL25/Gln-tRNA_synth_N"/>
</dbReference>
<evidence type="ECO:0000313" key="10">
    <source>
        <dbReference type="Proteomes" id="UP000189935"/>
    </source>
</evidence>
<dbReference type="NCBIfam" id="NF004128">
    <property type="entry name" value="PRK05618.1-2"/>
    <property type="match status" value="1"/>
</dbReference>
<dbReference type="GO" id="GO:0008097">
    <property type="term" value="F:5S rRNA binding"/>
    <property type="evidence" value="ECO:0007669"/>
    <property type="project" value="InterPro"/>
</dbReference>
<dbReference type="OrthoDB" id="9806411at2"/>
<dbReference type="CDD" id="cd00495">
    <property type="entry name" value="Ribosomal_L25_TL5_CTC"/>
    <property type="match status" value="1"/>
</dbReference>
<evidence type="ECO:0000256" key="6">
    <source>
        <dbReference type="SAM" id="MobiDB-lite"/>
    </source>
</evidence>
<keyword evidence="1 5" id="KW-0699">rRNA-binding</keyword>
<dbReference type="GO" id="GO:0006412">
    <property type="term" value="P:translation"/>
    <property type="evidence" value="ECO:0007669"/>
    <property type="project" value="UniProtKB-UniRule"/>
</dbReference>
<comment type="similarity">
    <text evidence="5">Belongs to the bacterial ribosomal protein bL25 family. CTC subfamily.</text>
</comment>
<evidence type="ECO:0000256" key="4">
    <source>
        <dbReference type="ARBA" id="ARBA00023274"/>
    </source>
</evidence>
<evidence type="ECO:0000256" key="2">
    <source>
        <dbReference type="ARBA" id="ARBA00022884"/>
    </source>
</evidence>
<feature type="domain" description="Large ribosomal subunit protein bL25 beta" evidence="8">
    <location>
        <begin position="103"/>
        <end position="186"/>
    </location>
</feature>
<dbReference type="FunFam" id="2.170.120.20:FF:000003">
    <property type="entry name" value="50S ribosomal protein L25"/>
    <property type="match status" value="1"/>
</dbReference>
<organism evidence="9 10">
    <name type="scientific">Bradyrhizobium lablabi</name>
    <dbReference type="NCBI Taxonomy" id="722472"/>
    <lineage>
        <taxon>Bacteria</taxon>
        <taxon>Pseudomonadati</taxon>
        <taxon>Pseudomonadota</taxon>
        <taxon>Alphaproteobacteria</taxon>
        <taxon>Hyphomicrobiales</taxon>
        <taxon>Nitrobacteraceae</taxon>
        <taxon>Bradyrhizobium</taxon>
    </lineage>
</organism>
<dbReference type="AlphaFoldDB" id="A0A1M6YTM2"/>
<dbReference type="EMBL" id="LT670844">
    <property type="protein sequence ID" value="SHL21557.1"/>
    <property type="molecule type" value="Genomic_DNA"/>
</dbReference>
<dbReference type="Pfam" id="PF14693">
    <property type="entry name" value="Ribosomal_TL5_C"/>
    <property type="match status" value="1"/>
</dbReference>
<dbReference type="InterPro" id="IPR020930">
    <property type="entry name" value="Ribosomal_uL5_bac-type"/>
</dbReference>
<evidence type="ECO:0000313" key="9">
    <source>
        <dbReference type="EMBL" id="SHL21557.1"/>
    </source>
</evidence>
<dbReference type="SUPFAM" id="SSF50715">
    <property type="entry name" value="Ribosomal protein L25-like"/>
    <property type="match status" value="1"/>
</dbReference>
<keyword evidence="3 5" id="KW-0689">Ribosomal protein</keyword>
<name>A0A1M6YTM2_9BRAD</name>
<dbReference type="RefSeq" id="WP_079542693.1">
    <property type="nucleotide sequence ID" value="NZ_LT670844.1"/>
</dbReference>
<dbReference type="Gene3D" id="2.40.240.10">
    <property type="entry name" value="Ribosomal Protein L25, Chain P"/>
    <property type="match status" value="1"/>
</dbReference>
<keyword evidence="4 5" id="KW-0687">Ribonucleoprotein</keyword>
<dbReference type="InterPro" id="IPR029751">
    <property type="entry name" value="Ribosomal_L25_dom"/>
</dbReference>
<proteinExistence type="inferred from homology"/>
<dbReference type="PANTHER" id="PTHR33284:SF1">
    <property type="entry name" value="RIBOSOMAL PROTEIN L25_GLN-TRNA SYNTHETASE, ANTI-CODON-BINDING DOMAIN-CONTAINING PROTEIN"/>
    <property type="match status" value="1"/>
</dbReference>
<evidence type="ECO:0000259" key="7">
    <source>
        <dbReference type="Pfam" id="PF01386"/>
    </source>
</evidence>
<evidence type="ECO:0000256" key="1">
    <source>
        <dbReference type="ARBA" id="ARBA00022730"/>
    </source>
</evidence>
<evidence type="ECO:0000256" key="3">
    <source>
        <dbReference type="ARBA" id="ARBA00022980"/>
    </source>
</evidence>
<dbReference type="InterPro" id="IPR001021">
    <property type="entry name" value="Ribosomal_bL25_long"/>
</dbReference>
<reference evidence="9 10" key="1">
    <citation type="submission" date="2016-11" db="EMBL/GenBank/DDBJ databases">
        <authorList>
            <person name="Jaros S."/>
            <person name="Januszkiewicz K."/>
            <person name="Wedrychowicz H."/>
        </authorList>
    </citation>
    <scope>NUCLEOTIDE SEQUENCE [LARGE SCALE GENOMIC DNA]</scope>
    <source>
        <strain evidence="9 10">GAS499</strain>
    </source>
</reference>
<dbReference type="GO" id="GO:0003735">
    <property type="term" value="F:structural constituent of ribosome"/>
    <property type="evidence" value="ECO:0007669"/>
    <property type="project" value="InterPro"/>
</dbReference>
<comment type="function">
    <text evidence="5">This is one of the proteins that binds to the 5S RNA in the ribosome where it forms part of the central protuberance.</text>
</comment>
<keyword evidence="2 5" id="KW-0694">RNA-binding</keyword>
<feature type="domain" description="Large ribosomal subunit protein bL25 L25" evidence="7">
    <location>
        <begin position="7"/>
        <end position="94"/>
    </location>
</feature>
<comment type="subunit">
    <text evidence="5">Part of the 50S ribosomal subunit; part of the 5S rRNA/L5/L18/L25 subcomplex. Contacts the 5S rRNA. Binds to the 5S rRNA independently of L5 and L18.</text>
</comment>
<dbReference type="Gene3D" id="2.170.120.20">
    <property type="entry name" value="Ribosomal protein L25, beta domain"/>
    <property type="match status" value="1"/>
</dbReference>
<dbReference type="GO" id="GO:0022625">
    <property type="term" value="C:cytosolic large ribosomal subunit"/>
    <property type="evidence" value="ECO:0007669"/>
    <property type="project" value="TreeGrafter"/>
</dbReference>
<sequence length="256" mass="26088">MATVKELKATARPKSGKGAARAERRAGRVPGVIYGNNQPPTTISVDDAELRQRILAGRFLTTIYDIDLEGKKHRVIPRDFHLDPVRDFPIHVDFMRLGEGATIRVSVPLHIMNAETAPGVKRGGTVNIVTHTIDLECSVDNIPQYVDADVSGLEISYSLHLSDIKLPPGVKALLREDVTLVTIVPPSGYAEEMKAAAAAAAAGPAAAAVPGAAAPAAGAAGAAPAAPAAGAAAPAAGAKAPAAGAKAPAGGGDKKK</sequence>
<protein>
    <recommendedName>
        <fullName evidence="5">Large ribosomal subunit protein bL25</fullName>
    </recommendedName>
    <alternativeName>
        <fullName evidence="5">General stress protein CTC</fullName>
    </alternativeName>
</protein>
<accession>A0A1M6YTM2</accession>
<gene>
    <name evidence="5" type="primary">rplY</name>
    <name evidence="5" type="synonym">ctc</name>
    <name evidence="9" type="ORF">SAMN05444159_5334</name>
</gene>
<dbReference type="InterPro" id="IPR020057">
    <property type="entry name" value="Ribosomal_bL25_b-dom"/>
</dbReference>
<dbReference type="PANTHER" id="PTHR33284">
    <property type="entry name" value="RIBOSOMAL PROTEIN L25/GLN-TRNA SYNTHETASE, ANTI-CODON-BINDING DOMAIN-CONTAINING PROTEIN"/>
    <property type="match status" value="1"/>
</dbReference>
<dbReference type="Pfam" id="PF01386">
    <property type="entry name" value="Ribosomal_L25p"/>
    <property type="match status" value="1"/>
</dbReference>
<dbReference type="InterPro" id="IPR011035">
    <property type="entry name" value="Ribosomal_bL25/Gln-tRNA_synth"/>
</dbReference>
<dbReference type="NCBIfam" id="TIGR00731">
    <property type="entry name" value="bL25_bact_ctc"/>
    <property type="match status" value="1"/>
</dbReference>
<evidence type="ECO:0000259" key="8">
    <source>
        <dbReference type="Pfam" id="PF14693"/>
    </source>
</evidence>
<dbReference type="HAMAP" id="MF_01334">
    <property type="entry name" value="Ribosomal_bL25_CTC"/>
    <property type="match status" value="1"/>
</dbReference>
<dbReference type="InterPro" id="IPR037121">
    <property type="entry name" value="Ribosomal_bL25_C"/>
</dbReference>